<proteinExistence type="predicted"/>
<evidence type="ECO:0000313" key="2">
    <source>
        <dbReference type="WBParaSite" id="SPAL_0001325800.1"/>
    </source>
</evidence>
<accession>A0A0N5C5N1</accession>
<organism evidence="1 2">
    <name type="scientific">Strongyloides papillosus</name>
    <name type="common">Intestinal threadworm</name>
    <dbReference type="NCBI Taxonomy" id="174720"/>
    <lineage>
        <taxon>Eukaryota</taxon>
        <taxon>Metazoa</taxon>
        <taxon>Ecdysozoa</taxon>
        <taxon>Nematoda</taxon>
        <taxon>Chromadorea</taxon>
        <taxon>Rhabditida</taxon>
        <taxon>Tylenchina</taxon>
        <taxon>Panagrolaimomorpha</taxon>
        <taxon>Strongyloidoidea</taxon>
        <taxon>Strongyloididae</taxon>
        <taxon>Strongyloides</taxon>
    </lineage>
</organism>
<name>A0A0N5C5N1_STREA</name>
<dbReference type="AlphaFoldDB" id="A0A0N5C5N1"/>
<dbReference type="WBParaSite" id="SPAL_0001325800.1">
    <property type="protein sequence ID" value="SPAL_0001325800.1"/>
    <property type="gene ID" value="SPAL_0001325800"/>
</dbReference>
<dbReference type="Proteomes" id="UP000046392">
    <property type="component" value="Unplaced"/>
</dbReference>
<keyword evidence="1" id="KW-1185">Reference proteome</keyword>
<protein>
    <submittedName>
        <fullName evidence="2">Uncharacterized protein</fullName>
    </submittedName>
</protein>
<evidence type="ECO:0000313" key="1">
    <source>
        <dbReference type="Proteomes" id="UP000046392"/>
    </source>
</evidence>
<reference evidence="2" key="1">
    <citation type="submission" date="2017-02" db="UniProtKB">
        <authorList>
            <consortium name="WormBaseParasite"/>
        </authorList>
    </citation>
    <scope>IDENTIFICATION</scope>
</reference>
<sequence length="134" mass="15111">MPNCINSGYYNINSDKNGTCKRPNGFSLQLCDKLRDSGSDCTNSNDNIAGSASKTLSESGRKNFTHRIKPRMIIKCWEGQKYILENGFEIKYRIDKSPASLCLFGNYSCITPTSEDNEVIVLYTNKNENDSFEL</sequence>